<proteinExistence type="predicted"/>
<dbReference type="EMBL" id="VXRY01000512">
    <property type="protein sequence ID" value="MXY34874.1"/>
    <property type="molecule type" value="Genomic_DNA"/>
</dbReference>
<organism evidence="1">
    <name type="scientific">Boseongicola sp. SB0664_bin_43</name>
    <dbReference type="NCBI Taxonomy" id="2604844"/>
    <lineage>
        <taxon>Bacteria</taxon>
        <taxon>Pseudomonadati</taxon>
        <taxon>Pseudomonadota</taxon>
        <taxon>Alphaproteobacteria</taxon>
        <taxon>Rhodobacterales</taxon>
        <taxon>Paracoccaceae</taxon>
        <taxon>Boseongicola</taxon>
    </lineage>
</organism>
<keyword evidence="1" id="KW-0436">Ligase</keyword>
<dbReference type="AlphaFoldDB" id="A0A6B0Y1G3"/>
<sequence>MHVIFRESHGLEETETPTDLQQAPADFVVLSFSDSDLQAFAAGWHRAREQGTPLPSLRLANLAALRHPVSVDTYVEQTLADAKAILIRVIGGMPYWNYGLAQVRALAESRGITLAVLPGDGRRDPQLEAFSTVPHATLARLDALVGEGGAVAGQAALAQLALAAGLYAGPVDGIRTIPE</sequence>
<name>A0A6B0Y1G3_9RHOB</name>
<comment type="caution">
    <text evidence="1">The sequence shown here is derived from an EMBL/GenBank/DDBJ whole genome shotgun (WGS) entry which is preliminary data.</text>
</comment>
<dbReference type="GO" id="GO:0051116">
    <property type="term" value="F:cobaltochelatase activity"/>
    <property type="evidence" value="ECO:0007669"/>
    <property type="project" value="UniProtKB-EC"/>
</dbReference>
<reference evidence="1" key="1">
    <citation type="submission" date="2019-09" db="EMBL/GenBank/DDBJ databases">
        <title>Characterisation of the sponge microbiome using genome-centric metagenomics.</title>
        <authorList>
            <person name="Engelberts J.P."/>
            <person name="Robbins S.J."/>
            <person name="De Goeij J.M."/>
            <person name="Aranda M."/>
            <person name="Bell S.C."/>
            <person name="Webster N.S."/>
        </authorList>
    </citation>
    <scope>NUCLEOTIDE SEQUENCE</scope>
    <source>
        <strain evidence="1">SB0664_bin_43</strain>
    </source>
</reference>
<accession>A0A6B0Y1G3</accession>
<evidence type="ECO:0000313" key="1">
    <source>
        <dbReference type="EMBL" id="MXY34874.1"/>
    </source>
</evidence>
<gene>
    <name evidence="1" type="primary">cobN</name>
    <name evidence="1" type="ORF">F4Y60_12475</name>
</gene>
<dbReference type="EC" id="6.6.1.2" evidence="1"/>
<feature type="non-terminal residue" evidence="1">
    <location>
        <position position="179"/>
    </location>
</feature>
<protein>
    <submittedName>
        <fullName evidence="1">Cobaltochelatase subunit CobN</fullName>
        <ecNumber evidence="1">6.6.1.2</ecNumber>
    </submittedName>
</protein>